<evidence type="ECO:0008006" key="3">
    <source>
        <dbReference type="Google" id="ProtNLM"/>
    </source>
</evidence>
<keyword evidence="2" id="KW-1185">Reference proteome</keyword>
<reference evidence="1 2" key="1">
    <citation type="submission" date="2018-11" db="EMBL/GenBank/DDBJ databases">
        <authorList>
            <consortium name="Pathogen Informatics"/>
        </authorList>
    </citation>
    <scope>NUCLEOTIDE SEQUENCE [LARGE SCALE GENOMIC DNA]</scope>
</reference>
<protein>
    <recommendedName>
        <fullName evidence="3">Reverse transcriptase domain-containing protein</fullName>
    </recommendedName>
</protein>
<evidence type="ECO:0000313" key="2">
    <source>
        <dbReference type="Proteomes" id="UP000281553"/>
    </source>
</evidence>
<dbReference type="Proteomes" id="UP000281553">
    <property type="component" value="Unassembled WGS sequence"/>
</dbReference>
<accession>A0A3P7N4C4</accession>
<dbReference type="EMBL" id="UYRU01090451">
    <property type="protein sequence ID" value="VDN37204.1"/>
    <property type="molecule type" value="Genomic_DNA"/>
</dbReference>
<organism evidence="1 2">
    <name type="scientific">Dibothriocephalus latus</name>
    <name type="common">Fish tapeworm</name>
    <name type="synonym">Diphyllobothrium latum</name>
    <dbReference type="NCBI Taxonomy" id="60516"/>
    <lineage>
        <taxon>Eukaryota</taxon>
        <taxon>Metazoa</taxon>
        <taxon>Spiralia</taxon>
        <taxon>Lophotrochozoa</taxon>
        <taxon>Platyhelminthes</taxon>
        <taxon>Cestoda</taxon>
        <taxon>Eucestoda</taxon>
        <taxon>Diphyllobothriidea</taxon>
        <taxon>Diphyllobothriidae</taxon>
        <taxon>Dibothriocephalus</taxon>
    </lineage>
</organism>
<evidence type="ECO:0000313" key="1">
    <source>
        <dbReference type="EMBL" id="VDN37204.1"/>
    </source>
</evidence>
<name>A0A3P7N4C4_DIBLA</name>
<proteinExistence type="predicted"/>
<sequence>MRDLSLPSAPAKVFSYADDVTFLCRYHHIKWAARILWEFMLDVENSFTQRKLTISAAKSSVTGPERVQSSSSHHR</sequence>
<gene>
    <name evidence="1" type="ORF">DILT_LOCUS17261</name>
</gene>
<dbReference type="AlphaFoldDB" id="A0A3P7N4C4"/>